<proteinExistence type="predicted"/>
<evidence type="ECO:0000313" key="2">
    <source>
        <dbReference type="Proteomes" id="UP001629536"/>
    </source>
</evidence>
<reference evidence="1 2" key="1">
    <citation type="journal article" date="2024" name="Front. Microbiol.">
        <title>Pangenomic and biochemical analyses of Helcococcus ovis reveal widespread tetracycline resistance and a novel bacterial species, Helcococcus bovis.</title>
        <authorList>
            <person name="Cunha F."/>
            <person name="Zhai Y."/>
            <person name="Casaro S."/>
            <person name="Jones K.L."/>
            <person name="Hernandez M."/>
            <person name="Bisinotto R.S."/>
            <person name="Kariyawasam S."/>
            <person name="Brown M.B."/>
            <person name="Phillips A."/>
            <person name="Jeong K.C."/>
            <person name="Galvao K.N."/>
        </authorList>
    </citation>
    <scope>NUCLEOTIDE SEQUENCE [LARGE SCALE GENOMIC DNA]</scope>
    <source>
        <strain evidence="1 2">KG197</strain>
    </source>
</reference>
<organism evidence="1 2">
    <name type="scientific">Helcococcus bovis</name>
    <dbReference type="NCBI Taxonomy" id="3153252"/>
    <lineage>
        <taxon>Bacteria</taxon>
        <taxon>Bacillati</taxon>
        <taxon>Bacillota</taxon>
        <taxon>Tissierellia</taxon>
        <taxon>Tissierellales</taxon>
        <taxon>Peptoniphilaceae</taxon>
        <taxon>Helcococcus</taxon>
    </lineage>
</organism>
<keyword evidence="2" id="KW-1185">Reference proteome</keyword>
<dbReference type="Proteomes" id="UP001629536">
    <property type="component" value="Unassembled WGS sequence"/>
</dbReference>
<evidence type="ECO:0000313" key="1">
    <source>
        <dbReference type="EMBL" id="MFM1525251.1"/>
    </source>
</evidence>
<protein>
    <submittedName>
        <fullName evidence="1">Uncharacterized protein</fullName>
    </submittedName>
</protein>
<sequence length="69" mass="8081">MKKSKIEFSNKINAELKARVDKCYKLKDNITGKVLLGDIPEYWENYGFIQGCVFVIHLIDDMEKDGKLW</sequence>
<dbReference type="RefSeq" id="WP_408126744.1">
    <property type="nucleotide sequence ID" value="NZ_JBFNFH010000014.1"/>
</dbReference>
<dbReference type="EMBL" id="JBFNFH010000014">
    <property type="protein sequence ID" value="MFM1525251.1"/>
    <property type="molecule type" value="Genomic_DNA"/>
</dbReference>
<comment type="caution">
    <text evidence="1">The sequence shown here is derived from an EMBL/GenBank/DDBJ whole genome shotgun (WGS) entry which is preliminary data.</text>
</comment>
<accession>A0ABW9F8G7</accession>
<name>A0ABW9F8G7_9FIRM</name>
<gene>
    <name evidence="1" type="ORF">ABGF40_06130</name>
</gene>